<keyword evidence="13" id="KW-0732">Signal</keyword>
<evidence type="ECO:0000313" key="15">
    <source>
        <dbReference type="EMBL" id="ALI93558.1"/>
    </source>
</evidence>
<dbReference type="GO" id="GO:0000272">
    <property type="term" value="P:polysaccharide catabolic process"/>
    <property type="evidence" value="ECO:0007669"/>
    <property type="project" value="UniProtKB-KW"/>
</dbReference>
<dbReference type="InterPro" id="IPR017853">
    <property type="entry name" value="GH"/>
</dbReference>
<accession>A0A0P0CM87</accession>
<dbReference type="InterPro" id="IPR050314">
    <property type="entry name" value="Glycosyl_Hydrlase_18"/>
</dbReference>
<dbReference type="PANTHER" id="PTHR11177:SF402">
    <property type="entry name" value="CHITINASE"/>
    <property type="match status" value="1"/>
</dbReference>
<dbReference type="AlphaFoldDB" id="A0A0P0CM87"/>
<keyword evidence="10 12" id="KW-0326">Glycosidase</keyword>
<dbReference type="Gene3D" id="3.10.50.10">
    <property type="match status" value="1"/>
</dbReference>
<evidence type="ECO:0000256" key="12">
    <source>
        <dbReference type="RuleBase" id="RU000489"/>
    </source>
</evidence>
<evidence type="ECO:0000256" key="1">
    <source>
        <dbReference type="ARBA" id="ARBA00000822"/>
    </source>
</evidence>
<sequence length="532" mass="58711">MNLSLRLGPRRRAWACVLALGLFQVSRASSQSCASTELCGDSEPQRPSCSANSHKLKRVVGYYEEWSKKRPCNQIYPEQIPTGVYTHLNAAFAYIHAETYKLQPRSEESSPYESLTSLKKRERDLKVFIAVGGWAFNAPGPTATIFSDMEADPRKCDTFISSVVDFVNSHEFDGIDIDWEYPGAEDRGGKDEDFANFPVFIAKLKKALSTTTAGRHGVSITLPAYSQYLRHFDMKALEPYVDFFNIMTYDLHGSWDMSNGVGPYLNAHTNLTEVKKVMDLLWRDGVNPDKVVLGLAFYGRTYIMQEPDTCRDPGCKYISKGSEAPCGNEAGVVFNSEIEQVASQTSGQAQLYEDAAVKILRYNHDHWMSFDDEETFAMRVGFAKSQCLGGVMVWAVSHDTSDGRYSLAVGNAVGRNATPGPIEAKLVSDTYGDELNRTGSPEGEGCPTGWLMTERNASEFRDGKELTEFKHCQDRGNRQFCCAPQKSLASTPGKLPRNLFVVGCLVLGLDGSAIAAAAACLLAAYCLSFQAV</sequence>
<evidence type="ECO:0000256" key="2">
    <source>
        <dbReference type="ARBA" id="ARBA00004613"/>
    </source>
</evidence>
<evidence type="ECO:0000256" key="4">
    <source>
        <dbReference type="ARBA" id="ARBA00012729"/>
    </source>
</evidence>
<proteinExistence type="inferred from homology"/>
<dbReference type="InterPro" id="IPR001223">
    <property type="entry name" value="Glyco_hydro18_cat"/>
</dbReference>
<dbReference type="GO" id="GO:0005576">
    <property type="term" value="C:extracellular region"/>
    <property type="evidence" value="ECO:0007669"/>
    <property type="project" value="UniProtKB-SubCell"/>
</dbReference>
<dbReference type="GO" id="GO:0008843">
    <property type="term" value="F:endochitinase activity"/>
    <property type="evidence" value="ECO:0007669"/>
    <property type="project" value="UniProtKB-EC"/>
</dbReference>
<comment type="similarity">
    <text evidence="3">Belongs to the glycosyl hydrolase 18 family. Chitinase class V subfamily.</text>
</comment>
<reference evidence="15" key="1">
    <citation type="submission" date="2015-08" db="EMBL/GenBank/DDBJ databases">
        <title>Genome sequence and comparative analysis of clavicipitaceous insect-pathogenic fungus Aschersonia badia with Metarhizium spp.</title>
        <authorList>
            <person name="Agrawal Y."/>
            <person name="Narwani T."/>
            <person name="Subramanian S."/>
        </authorList>
    </citation>
    <scope>NUCLEOTIDE SEQUENCE</scope>
    <source>
        <strain evidence="15">MTCC 10142</strain>
    </source>
</reference>
<evidence type="ECO:0000256" key="8">
    <source>
        <dbReference type="ARBA" id="ARBA00023026"/>
    </source>
</evidence>
<dbReference type="GO" id="GO:0006032">
    <property type="term" value="P:chitin catabolic process"/>
    <property type="evidence" value="ECO:0007669"/>
    <property type="project" value="UniProtKB-KW"/>
</dbReference>
<evidence type="ECO:0000259" key="14">
    <source>
        <dbReference type="PROSITE" id="PS51910"/>
    </source>
</evidence>
<keyword evidence="9" id="KW-0119">Carbohydrate metabolism</keyword>
<keyword evidence="7" id="KW-0146">Chitin degradation</keyword>
<keyword evidence="11" id="KW-0624">Polysaccharide degradation</keyword>
<keyword evidence="5" id="KW-0964">Secreted</keyword>
<protein>
    <recommendedName>
        <fullName evidence="4">chitinase</fullName>
        <ecNumber evidence="4">3.2.1.14</ecNumber>
    </recommendedName>
</protein>
<feature type="domain" description="GH18" evidence="14">
    <location>
        <begin position="57"/>
        <end position="416"/>
    </location>
</feature>
<comment type="subcellular location">
    <subcellularLocation>
        <location evidence="2">Secreted</location>
    </subcellularLocation>
</comment>
<dbReference type="EMBL" id="KT630116">
    <property type="protein sequence ID" value="ALI93558.1"/>
    <property type="molecule type" value="Genomic_DNA"/>
</dbReference>
<dbReference type="PROSITE" id="PS51910">
    <property type="entry name" value="GH18_2"/>
    <property type="match status" value="1"/>
</dbReference>
<dbReference type="SMART" id="SM00636">
    <property type="entry name" value="Glyco_18"/>
    <property type="match status" value="1"/>
</dbReference>
<dbReference type="Pfam" id="PF00704">
    <property type="entry name" value="Glyco_hydro_18"/>
    <property type="match status" value="1"/>
</dbReference>
<comment type="catalytic activity">
    <reaction evidence="1">
        <text>Random endo-hydrolysis of N-acetyl-beta-D-glucosaminide (1-&gt;4)-beta-linkages in chitin and chitodextrins.</text>
        <dbReference type="EC" id="3.2.1.14"/>
    </reaction>
</comment>
<dbReference type="InterPro" id="IPR029070">
    <property type="entry name" value="Chitinase_insertion_sf"/>
</dbReference>
<evidence type="ECO:0000256" key="10">
    <source>
        <dbReference type="ARBA" id="ARBA00023295"/>
    </source>
</evidence>
<dbReference type="InterPro" id="IPR011583">
    <property type="entry name" value="Chitinase_II/V-like_cat"/>
</dbReference>
<name>A0A0P0CM87_9HYPO</name>
<feature type="signal peptide" evidence="13">
    <location>
        <begin position="1"/>
        <end position="30"/>
    </location>
</feature>
<evidence type="ECO:0000256" key="11">
    <source>
        <dbReference type="ARBA" id="ARBA00023326"/>
    </source>
</evidence>
<evidence type="ECO:0000256" key="5">
    <source>
        <dbReference type="ARBA" id="ARBA00022525"/>
    </source>
</evidence>
<dbReference type="InterPro" id="IPR001579">
    <property type="entry name" value="Glyco_hydro_18_chit_AS"/>
</dbReference>
<evidence type="ECO:0000256" key="7">
    <source>
        <dbReference type="ARBA" id="ARBA00023024"/>
    </source>
</evidence>
<dbReference type="SUPFAM" id="SSF54556">
    <property type="entry name" value="Chitinase insertion domain"/>
    <property type="match status" value="1"/>
</dbReference>
<dbReference type="EMBL" id="KU202563">
    <property type="protein sequence ID" value="ANH56473.1"/>
    <property type="molecule type" value="Genomic_DNA"/>
</dbReference>
<keyword evidence="6 12" id="KW-0378">Hydrolase</keyword>
<feature type="chain" id="PRO_5006042702" description="chitinase" evidence="13">
    <location>
        <begin position="31"/>
        <end position="532"/>
    </location>
</feature>
<reference evidence="16" key="2">
    <citation type="journal article" date="2016" name="BMC Genomics">
        <title>Genome sequence and comparative analysis of clavicipitaceous insect-pathogenic fungus Aschersonia badia with Metarhizium spp.</title>
        <authorList>
            <person name="Agrawal Y."/>
            <person name="Narwani T."/>
            <person name="Subramanian S."/>
        </authorList>
    </citation>
    <scope>NUCLEOTIDE SEQUENCE</scope>
    <source>
        <strain evidence="16">MTCC 10142</strain>
    </source>
</reference>
<organism evidence="15">
    <name type="scientific">Hypocrella siamensis</name>
    <dbReference type="NCBI Taxonomy" id="696354"/>
    <lineage>
        <taxon>Eukaryota</taxon>
        <taxon>Fungi</taxon>
        <taxon>Dikarya</taxon>
        <taxon>Ascomycota</taxon>
        <taxon>Pezizomycotina</taxon>
        <taxon>Sordariomycetes</taxon>
        <taxon>Hypocreomycetidae</taxon>
        <taxon>Hypocreales</taxon>
        <taxon>Clavicipitaceae</taxon>
        <taxon>Hypocrella</taxon>
    </lineage>
</organism>
<dbReference type="Gene3D" id="3.20.20.80">
    <property type="entry name" value="Glycosidases"/>
    <property type="match status" value="1"/>
</dbReference>
<evidence type="ECO:0000256" key="3">
    <source>
        <dbReference type="ARBA" id="ARBA00008682"/>
    </source>
</evidence>
<keyword evidence="8" id="KW-0843">Virulence</keyword>
<evidence type="ECO:0000256" key="6">
    <source>
        <dbReference type="ARBA" id="ARBA00022801"/>
    </source>
</evidence>
<evidence type="ECO:0000313" key="16">
    <source>
        <dbReference type="EMBL" id="ANH56473.1"/>
    </source>
</evidence>
<dbReference type="PANTHER" id="PTHR11177">
    <property type="entry name" value="CHITINASE"/>
    <property type="match status" value="1"/>
</dbReference>
<dbReference type="EC" id="3.2.1.14" evidence="4"/>
<evidence type="ECO:0000256" key="9">
    <source>
        <dbReference type="ARBA" id="ARBA00023277"/>
    </source>
</evidence>
<evidence type="ECO:0000256" key="13">
    <source>
        <dbReference type="SAM" id="SignalP"/>
    </source>
</evidence>
<dbReference type="PROSITE" id="PS01095">
    <property type="entry name" value="GH18_1"/>
    <property type="match status" value="1"/>
</dbReference>
<dbReference type="SUPFAM" id="SSF51445">
    <property type="entry name" value="(Trans)glycosidases"/>
    <property type="match status" value="1"/>
</dbReference>
<dbReference type="GO" id="GO:0008061">
    <property type="term" value="F:chitin binding"/>
    <property type="evidence" value="ECO:0007669"/>
    <property type="project" value="InterPro"/>
</dbReference>